<dbReference type="AlphaFoldDB" id="A0A0M5L0V8"/>
<proteinExistence type="predicted"/>
<dbReference type="OrthoDB" id="8888710at2"/>
<dbReference type="Pfam" id="PF07277">
    <property type="entry name" value="SapC"/>
    <property type="match status" value="1"/>
</dbReference>
<reference evidence="1 2" key="1">
    <citation type="submission" date="2015-09" db="EMBL/GenBank/DDBJ databases">
        <title>Complete genome sequence of a benzo[a]pyrene-degrading bacterium Altererythrobacter epoxidivorans CGMCC 1.7731T.</title>
        <authorList>
            <person name="Li Z."/>
            <person name="Cheng H."/>
            <person name="Huo Y."/>
            <person name="Xu X."/>
        </authorList>
    </citation>
    <scope>NUCLEOTIDE SEQUENCE [LARGE SCALE GENOMIC DNA]</scope>
    <source>
        <strain evidence="1 2">CGMCC 1.7731</strain>
    </source>
</reference>
<dbReference type="PATRIC" id="fig|361183.4.peg.2413"/>
<dbReference type="Proteomes" id="UP000057938">
    <property type="component" value="Chromosome"/>
</dbReference>
<dbReference type="RefSeq" id="WP_061926840.1">
    <property type="nucleotide sequence ID" value="NZ_CP012669.1"/>
</dbReference>
<dbReference type="InterPro" id="IPR010836">
    <property type="entry name" value="SapC"/>
</dbReference>
<keyword evidence="2" id="KW-1185">Reference proteome</keyword>
<dbReference type="EMBL" id="CP012669">
    <property type="protein sequence ID" value="ALE17731.1"/>
    <property type="molecule type" value="Genomic_DNA"/>
</dbReference>
<evidence type="ECO:0000313" key="1">
    <source>
        <dbReference type="EMBL" id="ALE17731.1"/>
    </source>
</evidence>
<dbReference type="KEGG" id="aep:AMC99_02457"/>
<dbReference type="STRING" id="361183.AMC99_02457"/>
<organism evidence="1 2">
    <name type="scientific">Altererythrobacter epoxidivorans</name>
    <dbReference type="NCBI Taxonomy" id="361183"/>
    <lineage>
        <taxon>Bacteria</taxon>
        <taxon>Pseudomonadati</taxon>
        <taxon>Pseudomonadota</taxon>
        <taxon>Alphaproteobacteria</taxon>
        <taxon>Sphingomonadales</taxon>
        <taxon>Erythrobacteraceae</taxon>
        <taxon>Altererythrobacter</taxon>
    </lineage>
</organism>
<sequence>MTDHRFLSSEEHRDLRINTGASAELGDGVMAAMTVPHEFRQVQAHYPIVFRRDAETGSYVALALFGFTEGENLFVNDGKWDTRYQPLAHSIQPFLIGRPSQESGESQVHVDMDHPRISTDGEGMRVFDDDGSMTPYLENIVNKLGMLHDSYQASGAFYEAMKRYDLIEPFTLEVPLKDGSKHSLVGFATIHEEKLQALTGDELADLHKDGHLMPVFMVLASMSHFTDLIARKNARIDIG</sequence>
<gene>
    <name evidence="1" type="ORF">AMC99_02457</name>
</gene>
<accession>A0A0M5L0V8</accession>
<name>A0A0M5L0V8_9SPHN</name>
<evidence type="ECO:0000313" key="2">
    <source>
        <dbReference type="Proteomes" id="UP000057938"/>
    </source>
</evidence>
<protein>
    <submittedName>
        <fullName evidence="1">Peptide transport system permease protein sapC</fullName>
    </submittedName>
</protein>